<evidence type="ECO:0008006" key="4">
    <source>
        <dbReference type="Google" id="ProtNLM"/>
    </source>
</evidence>
<feature type="transmembrane region" description="Helical" evidence="1">
    <location>
        <begin position="6"/>
        <end position="22"/>
    </location>
</feature>
<evidence type="ECO:0000256" key="1">
    <source>
        <dbReference type="SAM" id="Phobius"/>
    </source>
</evidence>
<evidence type="ECO:0000313" key="2">
    <source>
        <dbReference type="EMBL" id="CAH2715801.1"/>
    </source>
</evidence>
<keyword evidence="1" id="KW-0472">Membrane</keyword>
<protein>
    <recommendedName>
        <fullName evidence="4">DUF4352 domain-containing protein</fullName>
    </recommendedName>
</protein>
<reference evidence="2" key="1">
    <citation type="submission" date="2022-04" db="EMBL/GenBank/DDBJ databases">
        <authorList>
            <person name="Criscuolo A."/>
        </authorList>
    </citation>
    <scope>NUCLEOTIDE SEQUENCE</scope>
    <source>
        <strain evidence="2">CIP111895</strain>
    </source>
</reference>
<keyword evidence="1" id="KW-0812">Transmembrane</keyword>
<gene>
    <name evidence="2" type="ORF">BACCIP111895_02985</name>
</gene>
<feature type="transmembrane region" description="Helical" evidence="1">
    <location>
        <begin position="42"/>
        <end position="61"/>
    </location>
</feature>
<dbReference type="Proteomes" id="UP000838308">
    <property type="component" value="Unassembled WGS sequence"/>
</dbReference>
<name>A0ABM9ET20_9BACI</name>
<keyword evidence="3" id="KW-1185">Reference proteome</keyword>
<dbReference type="RefSeq" id="WP_248736078.1">
    <property type="nucleotide sequence ID" value="NZ_CALBWS010000020.1"/>
</dbReference>
<comment type="caution">
    <text evidence="2">The sequence shown here is derived from an EMBL/GenBank/DDBJ whole genome shotgun (WGS) entry which is preliminary data.</text>
</comment>
<keyword evidence="1" id="KW-1133">Transmembrane helix</keyword>
<sequence length="240" mass="27431">MMGMIPLLIIVIIVIGILVFSTRTRNKMVHKKGKFSYSQRVYWLLSGYVVILLICLILNAVQPVKIMDGLKKVNTADLERESLNLYDAAVEGSINQEGSKFLRKKWNFNYQGQQLNLAVIQDENIDAMVVVEKKNNNDGKIEAEFYQTRSSYNGMDITELANLPGMELAGDQLTLLNPKRSEIKFSQFGNTFNIKQFTGEPSLFSEHHSEFSGGQRIIYLRIPKDLELNYPENLNLQFVE</sequence>
<accession>A0ABM9ET20</accession>
<organism evidence="2 3">
    <name type="scientific">Neobacillus rhizosphaerae</name>
    <dbReference type="NCBI Taxonomy" id="2880965"/>
    <lineage>
        <taxon>Bacteria</taxon>
        <taxon>Bacillati</taxon>
        <taxon>Bacillota</taxon>
        <taxon>Bacilli</taxon>
        <taxon>Bacillales</taxon>
        <taxon>Bacillaceae</taxon>
        <taxon>Neobacillus</taxon>
    </lineage>
</organism>
<dbReference type="EMBL" id="CALBWS010000020">
    <property type="protein sequence ID" value="CAH2715801.1"/>
    <property type="molecule type" value="Genomic_DNA"/>
</dbReference>
<evidence type="ECO:0000313" key="3">
    <source>
        <dbReference type="Proteomes" id="UP000838308"/>
    </source>
</evidence>
<proteinExistence type="predicted"/>